<feature type="non-terminal residue" evidence="8">
    <location>
        <position position="1167"/>
    </location>
</feature>
<feature type="region of interest" description="Disordered" evidence="6">
    <location>
        <begin position="556"/>
        <end position="595"/>
    </location>
</feature>
<comment type="similarity">
    <text evidence="5">Belongs to the TRAFAC class dynamin-like GTPase superfamily. GB1/RHD3 GTPase family.</text>
</comment>
<evidence type="ECO:0000256" key="2">
    <source>
        <dbReference type="ARBA" id="ARBA00022741"/>
    </source>
</evidence>
<reference evidence="8" key="1">
    <citation type="submission" date="2023-06" db="EMBL/GenBank/DDBJ databases">
        <authorList>
            <person name="Delattre M."/>
        </authorList>
    </citation>
    <scope>NUCLEOTIDE SEQUENCE</scope>
    <source>
        <strain evidence="8">AF72</strain>
    </source>
</reference>
<dbReference type="InterPro" id="IPR029047">
    <property type="entry name" value="HSP70_peptide-bd_sf"/>
</dbReference>
<dbReference type="InterPro" id="IPR027417">
    <property type="entry name" value="P-loop_NTPase"/>
</dbReference>
<keyword evidence="4" id="KW-0342">GTP-binding</keyword>
<dbReference type="Gene3D" id="3.90.640.10">
    <property type="entry name" value="Actin, Chain A, domain 4"/>
    <property type="match status" value="1"/>
</dbReference>
<organism evidence="8 9">
    <name type="scientific">Mesorhabditis spiculigera</name>
    <dbReference type="NCBI Taxonomy" id="96644"/>
    <lineage>
        <taxon>Eukaryota</taxon>
        <taxon>Metazoa</taxon>
        <taxon>Ecdysozoa</taxon>
        <taxon>Nematoda</taxon>
        <taxon>Chromadorea</taxon>
        <taxon>Rhabditida</taxon>
        <taxon>Rhabditina</taxon>
        <taxon>Rhabditomorpha</taxon>
        <taxon>Rhabditoidea</taxon>
        <taxon>Rhabditidae</taxon>
        <taxon>Mesorhabditinae</taxon>
        <taxon>Mesorhabditis</taxon>
    </lineage>
</organism>
<sequence length="1167" mass="130754">MTPALSDDKLSHPCVDDAASAVAEMEKHRMECLYQIDDGRRSHDQELLERIVAQIGSRKRDTVGILVWNKVFIHKMANGEELAVILMDTQGTFDLQSENDESINYFATSLLLSSVQIFNVCQKLDSTDFEALSTFIDYGERTGNHLSQHFLFLIRDAISGSGLSPEFLQRLLAGSSKAQRLYKLITGCLEAFEKVESFLVPRPDNRLAQADAEILAGECGAEFLQAISAAAGHVLRSLQPKRAMGVPLDGPGFGKYAQEYATFSTVPPDEYARIAETILGQAQEAYLAVQRYGQTKSLAAHLRDFCEGLQEKNSDKCAANKEIYKHERINGAVADALRVYQKHIQPGLSQLEHQQSRHEVQALHSAAQRAAIDFYEKETALFLADSYTVIMQNKEKLVQLLEEKLEDQLRSNSQHWVAIRSAEIIDARIEDFSLLLQEKSKTVQSQQELEEALAECYAKVEKDLEVEQQAMIDQLLEAQPEQDPQLVASQIQSNRERRLNRSLKAMESEFIRNATTTLDMKRMAAEMDRQKQEHTREAQQIQEEMKRKLAEAEHLLKKNSDDEKSASMKQFERDTAARKRDLEKKELEQKTQMEASMRKLQAEMEKQAIDRELMKKEQEGMRAKYEQRIGKLEKEKERVRLQMENTEPAIGIDLGTTYSAVGMCVGDEVVIIADEHGKTTMASQVAFHDEKVLVGESAKVQATRNSGNTIYEAKRAMGRLYKDPALEKCLKLWEFKVIEQAGEPAFQVEHSDKRVYTPVDISEKILTELKNRASAYIGKPVKKAVITVPAYFNDAQRAATKEAAEKAGLEVIQLLNEPTAAAIAFGLAQHSEKKRNILVYDFGGGTFDVSIMEVYGSEMTVKSTCGNPHLGGEDINKVLLEYCIEDGNLGTLDGRASSRLRLACETAKIQLSKEKEAVIDVPVLANQKDYTKTMSRDFYDELCKTLFEKTLLPVEHALEDSGLKASQIDEVVLVGGSSYIPKVRSMLQEKFNFASLNTAINPEEAVVAGAALQAAKAVGNQFERVKNIKFTDVIPLTIGVGIIRDRVVVLIPRNTAYPVKKTESLTNPYDYQKECHIQVYEGESKTFSKNTTLGSFTIPLAPVPANQAKISVTYEIDQNGTLRATAEDLATGKHGEVTIEREKYGKATIFDVENYLADKSQWKATSD</sequence>
<evidence type="ECO:0000313" key="9">
    <source>
        <dbReference type="Proteomes" id="UP001177023"/>
    </source>
</evidence>
<comment type="caution">
    <text evidence="8">The sequence shown here is derived from an EMBL/GenBank/DDBJ whole genome shotgun (WGS) entry which is preliminary data.</text>
</comment>
<dbReference type="PROSITE" id="PS00329">
    <property type="entry name" value="HSP70_2"/>
    <property type="match status" value="1"/>
</dbReference>
<accession>A0AA36C551</accession>
<dbReference type="InterPro" id="IPR043129">
    <property type="entry name" value="ATPase_NBD"/>
</dbReference>
<dbReference type="Gene3D" id="3.30.30.30">
    <property type="match status" value="1"/>
</dbReference>
<dbReference type="InterPro" id="IPR018181">
    <property type="entry name" value="Heat_shock_70_CS"/>
</dbReference>
<evidence type="ECO:0000256" key="1">
    <source>
        <dbReference type="ARBA" id="ARBA00007381"/>
    </source>
</evidence>
<evidence type="ECO:0000256" key="5">
    <source>
        <dbReference type="PROSITE-ProRule" id="PRU01052"/>
    </source>
</evidence>
<dbReference type="GO" id="GO:0005525">
    <property type="term" value="F:GTP binding"/>
    <property type="evidence" value="ECO:0007669"/>
    <property type="project" value="UniProtKB-KW"/>
</dbReference>
<feature type="domain" description="GB1/RHD3-type G" evidence="7">
    <location>
        <begin position="1"/>
        <end position="156"/>
    </location>
</feature>
<dbReference type="AlphaFoldDB" id="A0AA36C551"/>
<evidence type="ECO:0000256" key="6">
    <source>
        <dbReference type="SAM" id="MobiDB-lite"/>
    </source>
</evidence>
<dbReference type="Gene3D" id="2.60.34.10">
    <property type="entry name" value="Substrate Binding Domain Of DNAk, Chain A, domain 1"/>
    <property type="match status" value="1"/>
</dbReference>
<dbReference type="GO" id="GO:0006950">
    <property type="term" value="P:response to stress"/>
    <property type="evidence" value="ECO:0007669"/>
    <property type="project" value="UniProtKB-ARBA"/>
</dbReference>
<dbReference type="Proteomes" id="UP001177023">
    <property type="component" value="Unassembled WGS sequence"/>
</dbReference>
<dbReference type="GO" id="GO:0005524">
    <property type="term" value="F:ATP binding"/>
    <property type="evidence" value="ECO:0007669"/>
    <property type="project" value="UniProtKB-KW"/>
</dbReference>
<dbReference type="Pfam" id="PF02263">
    <property type="entry name" value="GBP"/>
    <property type="match status" value="1"/>
</dbReference>
<dbReference type="Pfam" id="PF00012">
    <property type="entry name" value="HSP70"/>
    <property type="match status" value="1"/>
</dbReference>
<keyword evidence="3" id="KW-0067">ATP-binding</keyword>
<dbReference type="SUPFAM" id="SSF100920">
    <property type="entry name" value="Heat shock protein 70kD (HSP70), peptide-binding domain"/>
    <property type="match status" value="1"/>
</dbReference>
<dbReference type="SUPFAM" id="SSF52540">
    <property type="entry name" value="P-loop containing nucleoside triphosphate hydrolases"/>
    <property type="match status" value="1"/>
</dbReference>
<dbReference type="GO" id="GO:0003924">
    <property type="term" value="F:GTPase activity"/>
    <property type="evidence" value="ECO:0007669"/>
    <property type="project" value="InterPro"/>
</dbReference>
<dbReference type="FunFam" id="3.90.640.10:FF:000003">
    <property type="entry name" value="Molecular chaperone DnaK"/>
    <property type="match status" value="1"/>
</dbReference>
<dbReference type="SUPFAM" id="SSF53067">
    <property type="entry name" value="Actin-like ATPase domain"/>
    <property type="match status" value="2"/>
</dbReference>
<comment type="similarity">
    <text evidence="1">Belongs to the heat shock protein 70 family.</text>
</comment>
<keyword evidence="2" id="KW-0547">Nucleotide-binding</keyword>
<dbReference type="PANTHER" id="PTHR19375">
    <property type="entry name" value="HEAT SHOCK PROTEIN 70KDA"/>
    <property type="match status" value="1"/>
</dbReference>
<dbReference type="CDD" id="cd24028">
    <property type="entry name" value="ASKHA_NBD_HSP70_HSPA1-like"/>
    <property type="match status" value="1"/>
</dbReference>
<dbReference type="PROSITE" id="PS00297">
    <property type="entry name" value="HSP70_1"/>
    <property type="match status" value="1"/>
</dbReference>
<dbReference type="PROSITE" id="PS01036">
    <property type="entry name" value="HSP70_3"/>
    <property type="match status" value="1"/>
</dbReference>
<name>A0AA36C551_9BILA</name>
<dbReference type="PRINTS" id="PR00301">
    <property type="entry name" value="HEATSHOCK70"/>
</dbReference>
<keyword evidence="9" id="KW-1185">Reference proteome</keyword>
<dbReference type="InterPro" id="IPR013126">
    <property type="entry name" value="Hsp_70_fam"/>
</dbReference>
<dbReference type="GO" id="GO:0140662">
    <property type="term" value="F:ATP-dependent protein folding chaperone"/>
    <property type="evidence" value="ECO:0007669"/>
    <property type="project" value="InterPro"/>
</dbReference>
<dbReference type="FunFam" id="3.30.30.30:FF:000005">
    <property type="entry name" value="Heat shock protein ssb1"/>
    <property type="match status" value="1"/>
</dbReference>
<proteinExistence type="inferred from homology"/>
<gene>
    <name evidence="8" type="ORF">MSPICULIGERA_LOCUS686</name>
</gene>
<evidence type="ECO:0000256" key="3">
    <source>
        <dbReference type="ARBA" id="ARBA00022840"/>
    </source>
</evidence>
<evidence type="ECO:0000259" key="7">
    <source>
        <dbReference type="PROSITE" id="PS51715"/>
    </source>
</evidence>
<dbReference type="PROSITE" id="PS51715">
    <property type="entry name" value="G_GB1_RHD3"/>
    <property type="match status" value="1"/>
</dbReference>
<dbReference type="InterPro" id="IPR030386">
    <property type="entry name" value="G_GB1_RHD3_dom"/>
</dbReference>
<evidence type="ECO:0000256" key="4">
    <source>
        <dbReference type="ARBA" id="ARBA00023134"/>
    </source>
</evidence>
<dbReference type="Gene3D" id="3.30.420.40">
    <property type="match status" value="2"/>
</dbReference>
<dbReference type="EMBL" id="CATQJA010000158">
    <property type="protein sequence ID" value="CAJ0557939.1"/>
    <property type="molecule type" value="Genomic_DNA"/>
</dbReference>
<evidence type="ECO:0000313" key="8">
    <source>
        <dbReference type="EMBL" id="CAJ0557939.1"/>
    </source>
</evidence>
<dbReference type="InterPro" id="IPR015894">
    <property type="entry name" value="Guanylate-bd_N"/>
</dbReference>
<protein>
    <recommendedName>
        <fullName evidence="7">GB1/RHD3-type G domain-containing protein</fullName>
    </recommendedName>
</protein>
<dbReference type="Gene3D" id="3.40.50.300">
    <property type="entry name" value="P-loop containing nucleotide triphosphate hydrolases"/>
    <property type="match status" value="1"/>
</dbReference>